<evidence type="ECO:0000313" key="2">
    <source>
        <dbReference type="Proteomes" id="UP000298631"/>
    </source>
</evidence>
<dbReference type="RefSeq" id="WP_137192203.1">
    <property type="nucleotide sequence ID" value="NZ_CP039964.1"/>
</dbReference>
<dbReference type="Proteomes" id="UP000298631">
    <property type="component" value="Chromosome"/>
</dbReference>
<accession>A0A4P8ECL7</accession>
<gene>
    <name evidence="1" type="ORF">EOK75_00990</name>
</gene>
<dbReference type="AlphaFoldDB" id="A0A4P8ECL7"/>
<protein>
    <submittedName>
        <fullName evidence="1">Uncharacterized protein</fullName>
    </submittedName>
</protein>
<organism evidence="1 2">
    <name type="scientific">Pseudorhodobacter turbinis</name>
    <dbReference type="NCBI Taxonomy" id="2500533"/>
    <lineage>
        <taxon>Bacteria</taxon>
        <taxon>Pseudomonadati</taxon>
        <taxon>Pseudomonadota</taxon>
        <taxon>Alphaproteobacteria</taxon>
        <taxon>Rhodobacterales</taxon>
        <taxon>Paracoccaceae</taxon>
        <taxon>Pseudorhodobacter</taxon>
    </lineage>
</organism>
<dbReference type="EMBL" id="CP039964">
    <property type="protein sequence ID" value="QCO54522.1"/>
    <property type="molecule type" value="Genomic_DNA"/>
</dbReference>
<proteinExistence type="predicted"/>
<keyword evidence="2" id="KW-1185">Reference proteome</keyword>
<dbReference type="KEGG" id="pseb:EOK75_00990"/>
<reference evidence="1 2" key="1">
    <citation type="submission" date="2019-05" db="EMBL/GenBank/DDBJ databases">
        <title>Pseudorhodobacter turbinis sp. nov., isolated from the gut of the Korean turban shell.</title>
        <authorList>
            <person name="Jeong Y.-S."/>
            <person name="Kang W.-R."/>
            <person name="Bae J.-W."/>
        </authorList>
    </citation>
    <scope>NUCLEOTIDE SEQUENCE [LARGE SCALE GENOMIC DNA]</scope>
    <source>
        <strain evidence="1 2">S12M18</strain>
    </source>
</reference>
<dbReference type="OrthoDB" id="7726474at2"/>
<sequence>MLLEKFKAIRAKSAANRKIPIYRSSVPKTEGKKFYQLSLILSVVVISALAISSVHAENLDVTDKGFTIAQSAPSGQSKRPPREALEACANVNPQSACEFSGRNGEAVQGKCMSPEANVPLACVPANPPKKG</sequence>
<evidence type="ECO:0000313" key="1">
    <source>
        <dbReference type="EMBL" id="QCO54522.1"/>
    </source>
</evidence>
<name>A0A4P8ECL7_9RHOB</name>